<dbReference type="HOGENOM" id="CLU_1021546_0_0_1"/>
<reference evidence="8" key="2">
    <citation type="submission" date="2024-10" db="UniProtKB">
        <authorList>
            <consortium name="EnsemblProtists"/>
        </authorList>
    </citation>
    <scope>IDENTIFICATION</scope>
</reference>
<comment type="similarity">
    <text evidence="1">Belongs to the DNA2/NAM7 helicase family.</text>
</comment>
<evidence type="ECO:0000256" key="2">
    <source>
        <dbReference type="ARBA" id="ARBA00022741"/>
    </source>
</evidence>
<organism evidence="8 9">
    <name type="scientific">Emiliania huxleyi (strain CCMP1516)</name>
    <dbReference type="NCBI Taxonomy" id="280463"/>
    <lineage>
        <taxon>Eukaryota</taxon>
        <taxon>Haptista</taxon>
        <taxon>Haptophyta</taxon>
        <taxon>Prymnesiophyceae</taxon>
        <taxon>Isochrysidales</taxon>
        <taxon>Noelaerhabdaceae</taxon>
        <taxon>Emiliania</taxon>
    </lineage>
</organism>
<dbReference type="KEGG" id="ehx:EMIHUDRAFT_124480"/>
<evidence type="ECO:0000313" key="9">
    <source>
        <dbReference type="Proteomes" id="UP000013827"/>
    </source>
</evidence>
<dbReference type="PaxDb" id="2903-EOD13284"/>
<dbReference type="InterPro" id="IPR027417">
    <property type="entry name" value="P-loop_NTPase"/>
</dbReference>
<dbReference type="PANTHER" id="PTHR43788:SF8">
    <property type="entry name" value="DNA-BINDING PROTEIN SMUBP-2"/>
    <property type="match status" value="1"/>
</dbReference>
<keyword evidence="5" id="KW-0067">ATP-binding</keyword>
<dbReference type="PANTHER" id="PTHR43788">
    <property type="entry name" value="DNA2/NAM7 HELICASE FAMILY MEMBER"/>
    <property type="match status" value="1"/>
</dbReference>
<accession>A0A0D3IPU9</accession>
<name>A0A0D3IPU9_EMIH1</name>
<reference evidence="9" key="1">
    <citation type="journal article" date="2013" name="Nature">
        <title>Pan genome of the phytoplankton Emiliania underpins its global distribution.</title>
        <authorList>
            <person name="Read B.A."/>
            <person name="Kegel J."/>
            <person name="Klute M.J."/>
            <person name="Kuo A."/>
            <person name="Lefebvre S.C."/>
            <person name="Maumus F."/>
            <person name="Mayer C."/>
            <person name="Miller J."/>
            <person name="Monier A."/>
            <person name="Salamov A."/>
            <person name="Young J."/>
            <person name="Aguilar M."/>
            <person name="Claverie J.M."/>
            <person name="Frickenhaus S."/>
            <person name="Gonzalez K."/>
            <person name="Herman E.K."/>
            <person name="Lin Y.C."/>
            <person name="Napier J."/>
            <person name="Ogata H."/>
            <person name="Sarno A.F."/>
            <person name="Shmutz J."/>
            <person name="Schroeder D."/>
            <person name="de Vargas C."/>
            <person name="Verret F."/>
            <person name="von Dassow P."/>
            <person name="Valentin K."/>
            <person name="Van de Peer Y."/>
            <person name="Wheeler G."/>
            <person name="Dacks J.B."/>
            <person name="Delwiche C.F."/>
            <person name="Dyhrman S.T."/>
            <person name="Glockner G."/>
            <person name="John U."/>
            <person name="Richards T."/>
            <person name="Worden A.Z."/>
            <person name="Zhang X."/>
            <person name="Grigoriev I.V."/>
            <person name="Allen A.E."/>
            <person name="Bidle K."/>
            <person name="Borodovsky M."/>
            <person name="Bowler C."/>
            <person name="Brownlee C."/>
            <person name="Cock J.M."/>
            <person name="Elias M."/>
            <person name="Gladyshev V.N."/>
            <person name="Groth M."/>
            <person name="Guda C."/>
            <person name="Hadaegh A."/>
            <person name="Iglesias-Rodriguez M.D."/>
            <person name="Jenkins J."/>
            <person name="Jones B.M."/>
            <person name="Lawson T."/>
            <person name="Leese F."/>
            <person name="Lindquist E."/>
            <person name="Lobanov A."/>
            <person name="Lomsadze A."/>
            <person name="Malik S.B."/>
            <person name="Marsh M.E."/>
            <person name="Mackinder L."/>
            <person name="Mock T."/>
            <person name="Mueller-Roeber B."/>
            <person name="Pagarete A."/>
            <person name="Parker M."/>
            <person name="Probert I."/>
            <person name="Quesneville H."/>
            <person name="Raines C."/>
            <person name="Rensing S.A."/>
            <person name="Riano-Pachon D.M."/>
            <person name="Richier S."/>
            <person name="Rokitta S."/>
            <person name="Shiraiwa Y."/>
            <person name="Soanes D.M."/>
            <person name="van der Giezen M."/>
            <person name="Wahlund T.M."/>
            <person name="Williams B."/>
            <person name="Wilson W."/>
            <person name="Wolfe G."/>
            <person name="Wurch L.L."/>
        </authorList>
    </citation>
    <scope>NUCLEOTIDE SEQUENCE</scope>
</reference>
<keyword evidence="4" id="KW-0347">Helicase</keyword>
<evidence type="ECO:0000259" key="7">
    <source>
        <dbReference type="Pfam" id="PF13087"/>
    </source>
</evidence>
<dbReference type="Proteomes" id="UP000013827">
    <property type="component" value="Unassembled WGS sequence"/>
</dbReference>
<dbReference type="InterPro" id="IPR041677">
    <property type="entry name" value="DNA2/NAM7_AAA_11"/>
</dbReference>
<evidence type="ECO:0000256" key="1">
    <source>
        <dbReference type="ARBA" id="ARBA00007913"/>
    </source>
</evidence>
<evidence type="ECO:0000256" key="4">
    <source>
        <dbReference type="ARBA" id="ARBA00022806"/>
    </source>
</evidence>
<dbReference type="AlphaFoldDB" id="A0A0D3IPU9"/>
<evidence type="ECO:0000313" key="8">
    <source>
        <dbReference type="EnsemblProtists" id="EOD13284"/>
    </source>
</evidence>
<dbReference type="InterPro" id="IPR050534">
    <property type="entry name" value="Coronavir_polyprotein_1ab"/>
</dbReference>
<dbReference type="Pfam" id="PF13087">
    <property type="entry name" value="AAA_12"/>
    <property type="match status" value="1"/>
</dbReference>
<dbReference type="SUPFAM" id="SSF52540">
    <property type="entry name" value="P-loop containing nucleoside triphosphate hydrolases"/>
    <property type="match status" value="1"/>
</dbReference>
<dbReference type="InterPro" id="IPR041679">
    <property type="entry name" value="DNA2/NAM7-like_C"/>
</dbReference>
<keyword evidence="2" id="KW-0547">Nucleotide-binding</keyword>
<evidence type="ECO:0000256" key="3">
    <source>
        <dbReference type="ARBA" id="ARBA00022801"/>
    </source>
</evidence>
<dbReference type="EnsemblProtists" id="EOD13284">
    <property type="protein sequence ID" value="EOD13284"/>
    <property type="gene ID" value="EMIHUDRAFT_124480"/>
</dbReference>
<dbReference type="RefSeq" id="XP_005765713.1">
    <property type="nucleotide sequence ID" value="XM_005765656.1"/>
</dbReference>
<evidence type="ECO:0000256" key="5">
    <source>
        <dbReference type="ARBA" id="ARBA00022840"/>
    </source>
</evidence>
<proteinExistence type="inferred from homology"/>
<feature type="domain" description="DNA2/NAM7 helicase-like C-terminal" evidence="7">
    <location>
        <begin position="97"/>
        <end position="205"/>
    </location>
</feature>
<dbReference type="GO" id="GO:0043139">
    <property type="term" value="F:5'-3' DNA helicase activity"/>
    <property type="evidence" value="ECO:0007669"/>
    <property type="project" value="TreeGrafter"/>
</dbReference>
<dbReference type="eggNOG" id="KOG1802">
    <property type="taxonomic scope" value="Eukaryota"/>
</dbReference>
<sequence length="273" mass="28688">RTLQSGWATLRQWEERMRDDILASAEVICSTLIGAGSESLCGRTFSLVVIDEATQATEPRASIALALARGRVVLVGDPQQLPPTTLSEEARRAGLAVSLFERALAAGVAPYLPISPHISPYLPVSPRVAPVVLTTQYRMHPLLAAFSSAAFYRGALTNGADPASRLPPPRWPSRRPLLFVDAAGRRGGERAAPGGVSVLNHTEAHSRGISRGISGNLGKPRGISGNLGESRVRGVSVLHTEARAVADVVARVCGREGGAAPSDVGVVSPYLGQ</sequence>
<dbReference type="GeneID" id="17259435"/>
<protein>
    <submittedName>
        <fullName evidence="8">Uncharacterized protein</fullName>
    </submittedName>
</protein>
<keyword evidence="9" id="KW-1185">Reference proteome</keyword>
<dbReference type="Pfam" id="PF13086">
    <property type="entry name" value="AAA_11"/>
    <property type="match status" value="1"/>
</dbReference>
<feature type="domain" description="DNA2/NAM7 helicase helicase" evidence="6">
    <location>
        <begin position="5"/>
        <end position="88"/>
    </location>
</feature>
<evidence type="ECO:0000259" key="6">
    <source>
        <dbReference type="Pfam" id="PF13086"/>
    </source>
</evidence>
<dbReference type="GO" id="GO:0016787">
    <property type="term" value="F:hydrolase activity"/>
    <property type="evidence" value="ECO:0007669"/>
    <property type="project" value="UniProtKB-KW"/>
</dbReference>
<keyword evidence="3" id="KW-0378">Hydrolase</keyword>
<dbReference type="Gene3D" id="3.40.50.300">
    <property type="entry name" value="P-loop containing nucleotide triphosphate hydrolases"/>
    <property type="match status" value="2"/>
</dbReference>
<dbReference type="STRING" id="2903.R1DX30"/>
<dbReference type="GO" id="GO:0005524">
    <property type="term" value="F:ATP binding"/>
    <property type="evidence" value="ECO:0007669"/>
    <property type="project" value="UniProtKB-KW"/>
</dbReference>